<evidence type="ECO:0000259" key="1">
    <source>
        <dbReference type="PROSITE" id="PS51186"/>
    </source>
</evidence>
<feature type="domain" description="N-acetyltransferase" evidence="1">
    <location>
        <begin position="7"/>
        <end position="167"/>
    </location>
</feature>
<dbReference type="SUPFAM" id="SSF54593">
    <property type="entry name" value="Glyoxalase/Bleomycin resistance protein/Dihydroxybiphenyl dioxygenase"/>
    <property type="match status" value="1"/>
</dbReference>
<comment type="caution">
    <text evidence="3">The sequence shown here is derived from an EMBL/GenBank/DDBJ whole genome shotgun (WGS) entry which is preliminary data.</text>
</comment>
<dbReference type="Proteomes" id="UP000305836">
    <property type="component" value="Unassembled WGS sequence"/>
</dbReference>
<dbReference type="InterPro" id="IPR029068">
    <property type="entry name" value="Glyas_Bleomycin-R_OHBP_Dase"/>
</dbReference>
<dbReference type="Gene3D" id="3.10.180.10">
    <property type="entry name" value="2,3-Dihydroxybiphenyl 1,2-Dioxygenase, domain 1"/>
    <property type="match status" value="1"/>
</dbReference>
<evidence type="ECO:0000313" key="4">
    <source>
        <dbReference type="Proteomes" id="UP000305836"/>
    </source>
</evidence>
<dbReference type="PROSITE" id="PS51186">
    <property type="entry name" value="GNAT"/>
    <property type="match status" value="1"/>
</dbReference>
<name>A0A4U3LWL8_9ACTN</name>
<dbReference type="Gene3D" id="3.40.630.30">
    <property type="match status" value="1"/>
</dbReference>
<dbReference type="InterPro" id="IPR000182">
    <property type="entry name" value="GNAT_dom"/>
</dbReference>
<organism evidence="3 4">
    <name type="scientific">Kribbella jiaozuonensis</name>
    <dbReference type="NCBI Taxonomy" id="2575441"/>
    <lineage>
        <taxon>Bacteria</taxon>
        <taxon>Bacillati</taxon>
        <taxon>Actinomycetota</taxon>
        <taxon>Actinomycetes</taxon>
        <taxon>Propionibacteriales</taxon>
        <taxon>Kribbellaceae</taxon>
        <taxon>Kribbella</taxon>
    </lineage>
</organism>
<keyword evidence="4" id="KW-1185">Reference proteome</keyword>
<evidence type="ECO:0000313" key="3">
    <source>
        <dbReference type="EMBL" id="TKK79959.1"/>
    </source>
</evidence>
<dbReference type="PANTHER" id="PTHR43792">
    <property type="entry name" value="GNAT FAMILY, PUTATIVE (AFU_ORTHOLOGUE AFUA_3G00765)-RELATED-RELATED"/>
    <property type="match status" value="1"/>
</dbReference>
<gene>
    <name evidence="3" type="ORF">FDA38_16525</name>
</gene>
<dbReference type="Pfam" id="PF13302">
    <property type="entry name" value="Acetyltransf_3"/>
    <property type="match status" value="1"/>
</dbReference>
<dbReference type="OrthoDB" id="3681341at2"/>
<dbReference type="InterPro" id="IPR051531">
    <property type="entry name" value="N-acetyltransferase"/>
</dbReference>
<dbReference type="PROSITE" id="PS51819">
    <property type="entry name" value="VOC"/>
    <property type="match status" value="1"/>
</dbReference>
<protein>
    <submittedName>
        <fullName evidence="3">GNAT family N-acetyltransferase</fullName>
    </submittedName>
</protein>
<sequence length="290" mass="31806">MLETSRLDLVKFELERDLPALHAMFSDPEWARGGYMTPTTTESESRERLEREFGDNGGWTWVLRVRPETTAVGVIAVFSDQGSSIRGLSWYLQRDRWGAGLMSEAARTVVDHLLEQPSITGVEAWIDSRNVRSLAVARYAGLDLVGRLPRTLPGEIAQSVVMGRAAKPTDPTTFGIMPVLEVRDLAATARLLCELLGLQIRFELDGLVHLGFTEWNGQSGLEVRRAAGAISPATITFDVGVLVDPLYDAALAAGLVESTAPEDTSWYRRTFTLALPEGHRLTISGPVRGS</sequence>
<dbReference type="GO" id="GO:0016747">
    <property type="term" value="F:acyltransferase activity, transferring groups other than amino-acyl groups"/>
    <property type="evidence" value="ECO:0007669"/>
    <property type="project" value="InterPro"/>
</dbReference>
<dbReference type="InterPro" id="IPR016181">
    <property type="entry name" value="Acyl_CoA_acyltransferase"/>
</dbReference>
<dbReference type="SUPFAM" id="SSF55729">
    <property type="entry name" value="Acyl-CoA N-acyltransferases (Nat)"/>
    <property type="match status" value="1"/>
</dbReference>
<feature type="domain" description="VOC" evidence="2">
    <location>
        <begin position="173"/>
        <end position="286"/>
    </location>
</feature>
<proteinExistence type="predicted"/>
<dbReference type="InterPro" id="IPR037523">
    <property type="entry name" value="VOC_core"/>
</dbReference>
<keyword evidence="3" id="KW-0808">Transferase</keyword>
<dbReference type="AlphaFoldDB" id="A0A4U3LWL8"/>
<dbReference type="EMBL" id="SZPZ01000002">
    <property type="protein sequence ID" value="TKK79959.1"/>
    <property type="molecule type" value="Genomic_DNA"/>
</dbReference>
<evidence type="ECO:0000259" key="2">
    <source>
        <dbReference type="PROSITE" id="PS51819"/>
    </source>
</evidence>
<accession>A0A4U3LWL8</accession>
<reference evidence="3 4" key="1">
    <citation type="submission" date="2019-04" db="EMBL/GenBank/DDBJ databases">
        <title>Kribbella sp. NEAU-THZ 27 nov., a novel actinomycete isolated from soil.</title>
        <authorList>
            <person name="Duan L."/>
        </authorList>
    </citation>
    <scope>NUCLEOTIDE SEQUENCE [LARGE SCALE GENOMIC DNA]</scope>
    <source>
        <strain evidence="4">NEAU-THZ27</strain>
    </source>
</reference>
<dbReference type="RefSeq" id="WP_137254901.1">
    <property type="nucleotide sequence ID" value="NZ_JBHSPQ010000001.1"/>
</dbReference>